<accession>T1DS79</accession>
<gene>
    <name evidence="1" type="ORF">PORCRE_854</name>
</gene>
<dbReference type="EMBL" id="BAOU01000020">
    <property type="protein sequence ID" value="GAD05154.1"/>
    <property type="molecule type" value="Genomic_DNA"/>
</dbReference>
<reference evidence="1 2" key="2">
    <citation type="journal article" date="2013" name="Genome Announc.">
        <title>Draft Genome Sequences of Porphyromonas crevioricanis JCM 15906T and Porphyromonas cansulci JCM 13913T Isolated from a Canine Oral Cavity.</title>
        <authorList>
            <person name="Sakamoto M."/>
            <person name="Tanaka N."/>
            <person name="Shiwa Y."/>
            <person name="Yoshikawa H."/>
            <person name="Ohkuma M."/>
        </authorList>
    </citation>
    <scope>NUCLEOTIDE SEQUENCE [LARGE SCALE GENOMIC DNA]</scope>
    <source>
        <strain evidence="1 2">JCM 15906</strain>
    </source>
</reference>
<organism evidence="1 2">
    <name type="scientific">Porphyromonas crevioricanis JCM 15906</name>
    <dbReference type="NCBI Taxonomy" id="1305617"/>
    <lineage>
        <taxon>Bacteria</taxon>
        <taxon>Pseudomonadati</taxon>
        <taxon>Bacteroidota</taxon>
        <taxon>Bacteroidia</taxon>
        <taxon>Bacteroidales</taxon>
        <taxon>Porphyromonadaceae</taxon>
        <taxon>Porphyromonas</taxon>
    </lineage>
</organism>
<evidence type="ECO:0000313" key="1">
    <source>
        <dbReference type="EMBL" id="GAD05154.1"/>
    </source>
</evidence>
<proteinExistence type="predicted"/>
<reference evidence="2" key="1">
    <citation type="journal article" date="2013" name="Genome">
        <title>Draft Genome Sequences of Porphyromonas crevioricanis JCM 15906T and Porphyromonas cansulci JCM 13913T Isolated from a Canine Oral Cavity.</title>
        <authorList>
            <person name="Sakamoto M."/>
            <person name="Tanaka N."/>
            <person name="Shiwa Y."/>
            <person name="Yoshikawa H."/>
            <person name="Ohkuma M."/>
        </authorList>
    </citation>
    <scope>NUCLEOTIDE SEQUENCE [LARGE SCALE GENOMIC DNA]</scope>
    <source>
        <strain evidence="2">JCM 15906</strain>
    </source>
</reference>
<protein>
    <submittedName>
        <fullName evidence="1">Uncharacterized protein</fullName>
    </submittedName>
</protein>
<dbReference type="AlphaFoldDB" id="T1DS79"/>
<comment type="caution">
    <text evidence="1">The sequence shown here is derived from an EMBL/GenBank/DDBJ whole genome shotgun (WGS) entry which is preliminary data.</text>
</comment>
<name>T1DS79_9PORP</name>
<sequence length="37" mass="4614">MMERMFLFIIILFFVWLSVGKCMVKNYDEELFYPMVE</sequence>
<evidence type="ECO:0000313" key="2">
    <source>
        <dbReference type="Proteomes" id="UP000018031"/>
    </source>
</evidence>
<dbReference type="Proteomes" id="UP000018031">
    <property type="component" value="Unassembled WGS sequence"/>
</dbReference>